<dbReference type="InterPro" id="IPR013762">
    <property type="entry name" value="Integrase-like_cat_sf"/>
</dbReference>
<dbReference type="AlphaFoldDB" id="A0A376BVV9"/>
<dbReference type="PROSITE" id="PS51898">
    <property type="entry name" value="TYR_RECOMBINASE"/>
    <property type="match status" value="1"/>
</dbReference>
<keyword evidence="4" id="KW-1185">Reference proteome</keyword>
<accession>A0A376BVV9</accession>
<dbReference type="SUPFAM" id="SSF56349">
    <property type="entry name" value="DNA breaking-rejoining enzymes"/>
    <property type="match status" value="1"/>
</dbReference>
<protein>
    <submittedName>
        <fullName evidence="3">Site-specific recombinase XerD</fullName>
    </submittedName>
</protein>
<proteinExistence type="predicted"/>
<evidence type="ECO:0000256" key="1">
    <source>
        <dbReference type="ARBA" id="ARBA00023172"/>
    </source>
</evidence>
<evidence type="ECO:0000313" key="3">
    <source>
        <dbReference type="EMBL" id="SSY81086.1"/>
    </source>
</evidence>
<dbReference type="RefSeq" id="WP_034295335.1">
    <property type="nucleotide sequence ID" value="NZ_CP091519.2"/>
</dbReference>
<reference evidence="3 4" key="1">
    <citation type="submission" date="2018-06" db="EMBL/GenBank/DDBJ databases">
        <authorList>
            <consortium name="Pathogen Informatics"/>
            <person name="Doyle S."/>
        </authorList>
    </citation>
    <scope>NUCLEOTIDE SEQUENCE [LARGE SCALE GENOMIC DNA]</scope>
    <source>
        <strain evidence="3 4">NCTC10283</strain>
    </source>
</reference>
<gene>
    <name evidence="3" type="ORF">NCTC10283_02651</name>
</gene>
<dbReference type="GO" id="GO:0015074">
    <property type="term" value="P:DNA integration"/>
    <property type="evidence" value="ECO:0007669"/>
    <property type="project" value="InterPro"/>
</dbReference>
<dbReference type="Proteomes" id="UP000254209">
    <property type="component" value="Unassembled WGS sequence"/>
</dbReference>
<evidence type="ECO:0000259" key="2">
    <source>
        <dbReference type="PROSITE" id="PS51898"/>
    </source>
</evidence>
<name>A0A376BVV9_9NEIS</name>
<dbReference type="GO" id="GO:0003677">
    <property type="term" value="F:DNA binding"/>
    <property type="evidence" value="ECO:0007669"/>
    <property type="project" value="InterPro"/>
</dbReference>
<dbReference type="GO" id="GO:0006310">
    <property type="term" value="P:DNA recombination"/>
    <property type="evidence" value="ECO:0007669"/>
    <property type="project" value="UniProtKB-KW"/>
</dbReference>
<dbReference type="InterPro" id="IPR002104">
    <property type="entry name" value="Integrase_catalytic"/>
</dbReference>
<sequence length="355" mass="41048">MGRKPTTNLNLPKGMRARKRYRKDGTFTIHYFYDVGDKKRTEIPLGKDYHTALKKWADLDMSQIPKTGITFVNVALRYKNEVMPTKAPKTARENQYQLENLMTFFGGDNPAPLEAIEPQHIKEYLRWRSNAPVAANRELALFSHIWTMCSDEHWGYTSLPCPKKGVKLNKETPREVYVEDYLYDILYQFADPTMKDAMDIAYLIGQRPADVLKIQVHHIHDNILTIKQNKTNARLRFAISGSLKNIIDRRLETASVYLLCNSRGKQLTVNAMEKRFAKMRAAAIAQYPELESELVECQFRDLRAKSGTDVYLSAESMEAAQKQLGHTDKKMTQVYIRREPTIQPLDVLDKKKDKK</sequence>
<dbReference type="Gene3D" id="1.10.443.10">
    <property type="entry name" value="Intergrase catalytic core"/>
    <property type="match status" value="1"/>
</dbReference>
<keyword evidence="1" id="KW-0233">DNA recombination</keyword>
<dbReference type="OrthoDB" id="662444at2"/>
<dbReference type="InterPro" id="IPR011010">
    <property type="entry name" value="DNA_brk_join_enz"/>
</dbReference>
<dbReference type="Pfam" id="PF00589">
    <property type="entry name" value="Phage_integrase"/>
    <property type="match status" value="1"/>
</dbReference>
<organism evidence="3 4">
    <name type="scientific">Alysiella crassa</name>
    <dbReference type="NCBI Taxonomy" id="153491"/>
    <lineage>
        <taxon>Bacteria</taxon>
        <taxon>Pseudomonadati</taxon>
        <taxon>Pseudomonadota</taxon>
        <taxon>Betaproteobacteria</taxon>
        <taxon>Neisseriales</taxon>
        <taxon>Neisseriaceae</taxon>
        <taxon>Alysiella</taxon>
    </lineage>
</organism>
<evidence type="ECO:0000313" key="4">
    <source>
        <dbReference type="Proteomes" id="UP000254209"/>
    </source>
</evidence>
<dbReference type="STRING" id="1120980.GCA_000745955_02389"/>
<feature type="domain" description="Tyr recombinase" evidence="2">
    <location>
        <begin position="171"/>
        <end position="349"/>
    </location>
</feature>
<dbReference type="EMBL" id="UFSO01000003">
    <property type="protein sequence ID" value="SSY81086.1"/>
    <property type="molecule type" value="Genomic_DNA"/>
</dbReference>